<dbReference type="Proteomes" id="UP000007437">
    <property type="component" value="Chromosome"/>
</dbReference>
<organism evidence="2 3">
    <name type="scientific">Mycetohabitans rhizoxinica (strain DSM 19002 / CIP 109453 / HKI 454)</name>
    <name type="common">Paraburkholderia rhizoxinica</name>
    <dbReference type="NCBI Taxonomy" id="882378"/>
    <lineage>
        <taxon>Bacteria</taxon>
        <taxon>Pseudomonadati</taxon>
        <taxon>Pseudomonadota</taxon>
        <taxon>Betaproteobacteria</taxon>
        <taxon>Burkholderiales</taxon>
        <taxon>Burkholderiaceae</taxon>
        <taxon>Mycetohabitans</taxon>
    </lineage>
</organism>
<dbReference type="HOGENOM" id="CLU_2022420_0_0_4"/>
<dbReference type="RefSeq" id="WP_013434488.1">
    <property type="nucleotide sequence ID" value="NC_014722.1"/>
</dbReference>
<feature type="region of interest" description="Disordered" evidence="1">
    <location>
        <begin position="102"/>
        <end position="122"/>
    </location>
</feature>
<dbReference type="OrthoDB" id="9900454at2"/>
<name>E5ANS3_MYCRK</name>
<protein>
    <submittedName>
        <fullName evidence="2">Uncharacterized protein</fullName>
    </submittedName>
</protein>
<proteinExistence type="predicted"/>
<reference evidence="2 3" key="1">
    <citation type="journal article" date="2011" name="J. Bacteriol.">
        <title>Complete genome sequence of Burkholderia rhizoxinica, an endosymbiont of Rhizopus microsporus.</title>
        <authorList>
            <person name="Lackner G."/>
            <person name="Moebius N."/>
            <person name="Partida-Martinez L."/>
            <person name="Hertweck C."/>
        </authorList>
    </citation>
    <scope>NUCLEOTIDE SEQUENCE [LARGE SCALE GENOMIC DNA]</scope>
    <source>
        <strain evidence="3">DSM 19002 / CIP 109453 / HKI 454</strain>
    </source>
</reference>
<gene>
    <name evidence="2" type="ordered locus">RBRH_01738</name>
</gene>
<dbReference type="AlphaFoldDB" id="E5ANS3"/>
<feature type="compositionally biased region" description="Low complexity" evidence="1">
    <location>
        <begin position="109"/>
        <end position="122"/>
    </location>
</feature>
<evidence type="ECO:0000256" key="1">
    <source>
        <dbReference type="SAM" id="MobiDB-lite"/>
    </source>
</evidence>
<dbReference type="STRING" id="882378.RBRH_01738"/>
<evidence type="ECO:0000313" key="3">
    <source>
        <dbReference type="Proteomes" id="UP000007437"/>
    </source>
</evidence>
<sequence length="122" mass="13479">MMTMLCPYLNSLGIDQQHPGFRSAETRDYNLKIALQQILTVSVTALVADMLACRLAATLPVNAIRVPIDAPYNHLRARPQSRCTGRHDEPMLPPQYHHTIFSSLPSAVRGATAPRSATASRR</sequence>
<evidence type="ECO:0000313" key="2">
    <source>
        <dbReference type="EMBL" id="CBW74254.1"/>
    </source>
</evidence>
<accession>E5ANS3</accession>
<dbReference type="EMBL" id="FR687359">
    <property type="protein sequence ID" value="CBW74254.1"/>
    <property type="molecule type" value="Genomic_DNA"/>
</dbReference>
<dbReference type="KEGG" id="brh:RBRH_01738"/>